<evidence type="ECO:0000313" key="2">
    <source>
        <dbReference type="EMBL" id="RZC17280.1"/>
    </source>
</evidence>
<accession>A0A445L2H6</accession>
<keyword evidence="1" id="KW-0812">Transmembrane</keyword>
<evidence type="ECO:0000313" key="3">
    <source>
        <dbReference type="Proteomes" id="UP000289340"/>
    </source>
</evidence>
<reference evidence="2 3" key="1">
    <citation type="submission" date="2018-09" db="EMBL/GenBank/DDBJ databases">
        <title>A high-quality reference genome of wild soybean provides a powerful tool to mine soybean genomes.</title>
        <authorList>
            <person name="Xie M."/>
            <person name="Chung C.Y.L."/>
            <person name="Li M.-W."/>
            <person name="Wong F.-L."/>
            <person name="Chan T.-F."/>
            <person name="Lam H.-M."/>
        </authorList>
    </citation>
    <scope>NUCLEOTIDE SEQUENCE [LARGE SCALE GENOMIC DNA]</scope>
    <source>
        <strain evidence="3">cv. W05</strain>
        <tissue evidence="2">Hypocotyl of etiolated seedlings</tissue>
    </source>
</reference>
<evidence type="ECO:0000256" key="1">
    <source>
        <dbReference type="SAM" id="Phobius"/>
    </source>
</evidence>
<dbReference type="Proteomes" id="UP000289340">
    <property type="component" value="Chromosome 4"/>
</dbReference>
<feature type="transmembrane region" description="Helical" evidence="1">
    <location>
        <begin position="16"/>
        <end position="34"/>
    </location>
</feature>
<comment type="caution">
    <text evidence="2">The sequence shown here is derived from an EMBL/GenBank/DDBJ whole genome shotgun (WGS) entry which is preliminary data.</text>
</comment>
<proteinExistence type="predicted"/>
<keyword evidence="1" id="KW-0472">Membrane</keyword>
<dbReference type="EMBL" id="QZWG01000004">
    <property type="protein sequence ID" value="RZC17280.1"/>
    <property type="molecule type" value="Genomic_DNA"/>
</dbReference>
<dbReference type="AlphaFoldDB" id="A0A445L2H6"/>
<sequence length="96" mass="10873">MNDNHHCVAPSTNAPIIPSHTLMGMCYSLILYLYMHTPKGYLRSVISLISGINRPARGPEPMYPTLGMELLCEWEKASILDPNFLSLLHHIHKVIF</sequence>
<organism evidence="2 3">
    <name type="scientific">Glycine soja</name>
    <name type="common">Wild soybean</name>
    <dbReference type="NCBI Taxonomy" id="3848"/>
    <lineage>
        <taxon>Eukaryota</taxon>
        <taxon>Viridiplantae</taxon>
        <taxon>Streptophyta</taxon>
        <taxon>Embryophyta</taxon>
        <taxon>Tracheophyta</taxon>
        <taxon>Spermatophyta</taxon>
        <taxon>Magnoliopsida</taxon>
        <taxon>eudicotyledons</taxon>
        <taxon>Gunneridae</taxon>
        <taxon>Pentapetalae</taxon>
        <taxon>rosids</taxon>
        <taxon>fabids</taxon>
        <taxon>Fabales</taxon>
        <taxon>Fabaceae</taxon>
        <taxon>Papilionoideae</taxon>
        <taxon>50 kb inversion clade</taxon>
        <taxon>NPAAA clade</taxon>
        <taxon>indigoferoid/millettioid clade</taxon>
        <taxon>Phaseoleae</taxon>
        <taxon>Glycine</taxon>
        <taxon>Glycine subgen. Soja</taxon>
    </lineage>
</organism>
<keyword evidence="1" id="KW-1133">Transmembrane helix</keyword>
<gene>
    <name evidence="2" type="ORF">D0Y65_010203</name>
</gene>
<name>A0A445L2H6_GLYSO</name>
<protein>
    <submittedName>
        <fullName evidence="2">Uncharacterized protein</fullName>
    </submittedName>
</protein>
<keyword evidence="3" id="KW-1185">Reference proteome</keyword>